<dbReference type="InterPro" id="IPR028883">
    <property type="entry name" value="tRNA_aden_deaminase"/>
</dbReference>
<keyword evidence="11" id="KW-1185">Reference proteome</keyword>
<evidence type="ECO:0000256" key="6">
    <source>
        <dbReference type="ARBA" id="ARBA00022833"/>
    </source>
</evidence>
<dbReference type="Pfam" id="PF14437">
    <property type="entry name" value="MafB19-deam"/>
    <property type="match status" value="1"/>
</dbReference>
<evidence type="ECO:0000256" key="4">
    <source>
        <dbReference type="ARBA" id="ARBA00022723"/>
    </source>
</evidence>
<dbReference type="EMBL" id="UFUW01000001">
    <property type="protein sequence ID" value="SUX24127.1"/>
    <property type="molecule type" value="Genomic_DNA"/>
</dbReference>
<evidence type="ECO:0000256" key="7">
    <source>
        <dbReference type="ARBA" id="ARBA00048045"/>
    </source>
</evidence>
<keyword evidence="3 8" id="KW-0819">tRNA processing</keyword>
<dbReference type="InterPro" id="IPR058535">
    <property type="entry name" value="MafB19-deam"/>
</dbReference>
<keyword evidence="5 8" id="KW-0378">Hydrolase</keyword>
<gene>
    <name evidence="8 10" type="primary">tadA</name>
    <name evidence="10" type="ORF">NCTC13294_01708</name>
</gene>
<evidence type="ECO:0000259" key="9">
    <source>
        <dbReference type="PROSITE" id="PS51747"/>
    </source>
</evidence>
<proteinExistence type="inferred from homology"/>
<dbReference type="PROSITE" id="PS51747">
    <property type="entry name" value="CYT_DCMP_DEAMINASES_2"/>
    <property type="match status" value="1"/>
</dbReference>
<evidence type="ECO:0000256" key="5">
    <source>
        <dbReference type="ARBA" id="ARBA00022801"/>
    </source>
</evidence>
<dbReference type="GO" id="GO:0002100">
    <property type="term" value="P:tRNA wobble adenosine to inosine editing"/>
    <property type="evidence" value="ECO:0007669"/>
    <property type="project" value="UniProtKB-UniRule"/>
</dbReference>
<protein>
    <recommendedName>
        <fullName evidence="8">tRNA-specific adenosine deaminase</fullName>
        <ecNumber evidence="8">3.5.4.33</ecNumber>
    </recommendedName>
</protein>
<dbReference type="Gene3D" id="3.40.140.10">
    <property type="entry name" value="Cytidine Deaminase, domain 2"/>
    <property type="match status" value="1"/>
</dbReference>
<comment type="similarity">
    <text evidence="1">Belongs to the cytidine and deoxycytidylate deaminase family. ADAT2 subfamily.</text>
</comment>
<dbReference type="InterPro" id="IPR016193">
    <property type="entry name" value="Cytidine_deaminase-like"/>
</dbReference>
<organism evidence="10 11">
    <name type="scientific">Cardiobacterium valvarum</name>
    <dbReference type="NCBI Taxonomy" id="194702"/>
    <lineage>
        <taxon>Bacteria</taxon>
        <taxon>Pseudomonadati</taxon>
        <taxon>Pseudomonadota</taxon>
        <taxon>Gammaproteobacteria</taxon>
        <taxon>Cardiobacteriales</taxon>
        <taxon>Cardiobacteriaceae</taxon>
        <taxon>Cardiobacterium</taxon>
    </lineage>
</organism>
<dbReference type="InterPro" id="IPR002125">
    <property type="entry name" value="CMP_dCMP_dom"/>
</dbReference>
<feature type="binding site" evidence="8">
    <location>
        <position position="82"/>
    </location>
    <ligand>
        <name>Zn(2+)</name>
        <dbReference type="ChEBI" id="CHEBI:29105"/>
        <note>catalytic</note>
    </ligand>
</feature>
<comment type="catalytic activity">
    <reaction evidence="7 8">
        <text>adenosine(34) in tRNA + H2O + H(+) = inosine(34) in tRNA + NH4(+)</text>
        <dbReference type="Rhea" id="RHEA:43168"/>
        <dbReference type="Rhea" id="RHEA-COMP:10373"/>
        <dbReference type="Rhea" id="RHEA-COMP:10374"/>
        <dbReference type="ChEBI" id="CHEBI:15377"/>
        <dbReference type="ChEBI" id="CHEBI:15378"/>
        <dbReference type="ChEBI" id="CHEBI:28938"/>
        <dbReference type="ChEBI" id="CHEBI:74411"/>
        <dbReference type="ChEBI" id="CHEBI:82852"/>
        <dbReference type="EC" id="3.5.4.33"/>
    </reaction>
</comment>
<feature type="domain" description="CMP/dCMP-type deaminase" evidence="9">
    <location>
        <begin position="1"/>
        <end position="111"/>
    </location>
</feature>
<feature type="binding site" evidence="8">
    <location>
        <position position="85"/>
    </location>
    <ligand>
        <name>Zn(2+)</name>
        <dbReference type="ChEBI" id="CHEBI:29105"/>
        <note>catalytic</note>
    </ligand>
</feature>
<dbReference type="PANTHER" id="PTHR11079:SF202">
    <property type="entry name" value="TRNA-SPECIFIC ADENOSINE DEAMINASE"/>
    <property type="match status" value="1"/>
</dbReference>
<dbReference type="InterPro" id="IPR016192">
    <property type="entry name" value="APOBEC/CMP_deaminase_Zn-bd"/>
</dbReference>
<dbReference type="GO" id="GO:0008270">
    <property type="term" value="F:zinc ion binding"/>
    <property type="evidence" value="ECO:0007669"/>
    <property type="project" value="UniProtKB-UniRule"/>
</dbReference>
<keyword evidence="6 8" id="KW-0862">Zinc</keyword>
<dbReference type="NCBIfam" id="NF008113">
    <property type="entry name" value="PRK10860.1"/>
    <property type="match status" value="1"/>
</dbReference>
<comment type="function">
    <text evidence="8">Catalyzes the deamination of adenosine to inosine at the wobble position 34 of tRNA(Arg2).</text>
</comment>
<dbReference type="RefSeq" id="WP_218565568.1">
    <property type="nucleotide sequence ID" value="NZ_UFUW01000001.1"/>
</dbReference>
<dbReference type="EC" id="3.5.4.33" evidence="8"/>
<feature type="binding site" evidence="8">
    <location>
        <position position="52"/>
    </location>
    <ligand>
        <name>Zn(2+)</name>
        <dbReference type="ChEBI" id="CHEBI:29105"/>
        <note>catalytic</note>
    </ligand>
</feature>
<evidence type="ECO:0000313" key="10">
    <source>
        <dbReference type="EMBL" id="SUX24127.1"/>
    </source>
</evidence>
<evidence type="ECO:0000256" key="2">
    <source>
        <dbReference type="ARBA" id="ARBA00011738"/>
    </source>
</evidence>
<dbReference type="HAMAP" id="MF_00972">
    <property type="entry name" value="tRNA_aden_deaminase"/>
    <property type="match status" value="1"/>
</dbReference>
<dbReference type="PROSITE" id="PS00903">
    <property type="entry name" value="CYT_DCMP_DEAMINASES_1"/>
    <property type="match status" value="1"/>
</dbReference>
<reference evidence="10 11" key="1">
    <citation type="submission" date="2018-06" db="EMBL/GenBank/DDBJ databases">
        <authorList>
            <consortium name="Pathogen Informatics"/>
            <person name="Doyle S."/>
        </authorList>
    </citation>
    <scope>NUCLEOTIDE SEQUENCE [LARGE SCALE GENOMIC DNA]</scope>
    <source>
        <strain evidence="10 11">NCTC13294</strain>
    </source>
</reference>
<feature type="active site" description="Proton donor" evidence="8">
    <location>
        <position position="54"/>
    </location>
</feature>
<evidence type="ECO:0000313" key="11">
    <source>
        <dbReference type="Proteomes" id="UP000254572"/>
    </source>
</evidence>
<comment type="cofactor">
    <cofactor evidence="8">
        <name>Zn(2+)</name>
        <dbReference type="ChEBI" id="CHEBI:29105"/>
    </cofactor>
    <text evidence="8">Binds 1 zinc ion per subunit.</text>
</comment>
<dbReference type="PANTHER" id="PTHR11079">
    <property type="entry name" value="CYTOSINE DEAMINASE FAMILY MEMBER"/>
    <property type="match status" value="1"/>
</dbReference>
<evidence type="ECO:0000256" key="3">
    <source>
        <dbReference type="ARBA" id="ARBA00022694"/>
    </source>
</evidence>
<name>A0A381EBF8_9GAMM</name>
<evidence type="ECO:0000256" key="1">
    <source>
        <dbReference type="ARBA" id="ARBA00010669"/>
    </source>
</evidence>
<dbReference type="SUPFAM" id="SSF53927">
    <property type="entry name" value="Cytidine deaminase-like"/>
    <property type="match status" value="1"/>
</dbReference>
<dbReference type="CDD" id="cd01285">
    <property type="entry name" value="nucleoside_deaminase"/>
    <property type="match status" value="1"/>
</dbReference>
<keyword evidence="4 8" id="KW-0479">Metal-binding</keyword>
<evidence type="ECO:0000256" key="8">
    <source>
        <dbReference type="HAMAP-Rule" id="MF_00972"/>
    </source>
</evidence>
<comment type="subunit">
    <text evidence="2 8">Homodimer.</text>
</comment>
<dbReference type="GO" id="GO:0052717">
    <property type="term" value="F:tRNA-specific adenosine-34 deaminase activity"/>
    <property type="evidence" value="ECO:0007669"/>
    <property type="project" value="UniProtKB-UniRule"/>
</dbReference>
<sequence>MNDEHYIRLAIAQAAQAEALGEVPIGALIVVNGEIIAAAHNRTITDHDPAAHAEILALRTAGQTLANHRLGGATLYVTLEPCTMCTGALVHARIDRLVFGAYDLRAGACGSALDLARHPQHNHHIREVKGGVLEDECRAQLQQFFQKRRMAG</sequence>
<dbReference type="FunFam" id="3.40.140.10:FF:000005">
    <property type="entry name" value="tRNA-specific adenosine deaminase"/>
    <property type="match status" value="1"/>
</dbReference>
<accession>A0A381EBF8</accession>
<dbReference type="Proteomes" id="UP000254572">
    <property type="component" value="Unassembled WGS sequence"/>
</dbReference>
<dbReference type="AlphaFoldDB" id="A0A381EBF8"/>